<evidence type="ECO:0000256" key="2">
    <source>
        <dbReference type="ARBA" id="ARBA00001958"/>
    </source>
</evidence>
<evidence type="ECO:0000256" key="6">
    <source>
        <dbReference type="ARBA" id="ARBA00012102"/>
    </source>
</evidence>
<dbReference type="EC" id="2.7.1.33" evidence="6 16"/>
<evidence type="ECO:0000256" key="7">
    <source>
        <dbReference type="ARBA" id="ARBA00022490"/>
    </source>
</evidence>
<comment type="subcellular location">
    <subcellularLocation>
        <location evidence="3 16">Cytoplasm</location>
    </subcellularLocation>
</comment>
<feature type="binding site" evidence="16">
    <location>
        <position position="133"/>
    </location>
    <ligand>
        <name>ATP</name>
        <dbReference type="ChEBI" id="CHEBI:30616"/>
    </ligand>
</feature>
<comment type="pathway">
    <text evidence="4 16">Cofactor biosynthesis; coenzyme A biosynthesis; CoA from (R)-pantothenate: step 1/5.</text>
</comment>
<evidence type="ECO:0000256" key="11">
    <source>
        <dbReference type="ARBA" id="ARBA00022840"/>
    </source>
</evidence>
<reference evidence="17" key="1">
    <citation type="journal article" date="2022" name="bioRxiv">
        <title>Thiovibrio frasassiensisgen. nov., sp. nov., an autotrophic, elemental sulfur disproportionating bacterium isolated from sulfidic karst sediment, and proposal of Thiovibrionaceae fam. nov.</title>
        <authorList>
            <person name="Aronson H."/>
            <person name="Thomas C."/>
            <person name="Bhattacharyya M."/>
            <person name="Eckstein S."/>
            <person name="Jensen S."/>
            <person name="Barco R."/>
            <person name="Macalady J."/>
            <person name="Amend J."/>
        </authorList>
    </citation>
    <scope>NUCLEOTIDE SEQUENCE</scope>
    <source>
        <strain evidence="17">RS19-109</strain>
    </source>
</reference>
<evidence type="ECO:0000256" key="10">
    <source>
        <dbReference type="ARBA" id="ARBA00022777"/>
    </source>
</evidence>
<keyword evidence="13 16" id="KW-0173">Coenzyme A biosynthesis</keyword>
<evidence type="ECO:0000256" key="1">
    <source>
        <dbReference type="ARBA" id="ARBA00001206"/>
    </source>
</evidence>
<dbReference type="RefSeq" id="WP_307633073.1">
    <property type="nucleotide sequence ID" value="NZ_JAPHEH010000001.1"/>
</dbReference>
<evidence type="ECO:0000313" key="17">
    <source>
        <dbReference type="EMBL" id="MDG4476104.1"/>
    </source>
</evidence>
<sequence>MLLAVDIGNTHMVIGVFSGPSLRCHWRVKTDKGSTVDELAAIFHTLFTMEGLQFNDISDTIISSVVPSMQAAWAAFATRYLHTAPLVVGGDTVLTTMQVLIDNPAEIGADRLVNAVAAYDRFKCPLIVVDFGTAITWDCVSGAGEYLGGAIAPGLSIAMEALGSRTAKLPQVDISTAPDAPIGTNTVAAIKSGILFGYGGMVDGLIRRLREQMAPELPQTVATGGMAALIAPYTTSLDHVDPMLTLNGLRLLHERNT</sequence>
<evidence type="ECO:0000256" key="14">
    <source>
        <dbReference type="ARBA" id="ARBA00038036"/>
    </source>
</evidence>
<comment type="catalytic activity">
    <reaction evidence="1 16">
        <text>(R)-pantothenate + ATP = (R)-4'-phosphopantothenate + ADP + H(+)</text>
        <dbReference type="Rhea" id="RHEA:16373"/>
        <dbReference type="ChEBI" id="CHEBI:10986"/>
        <dbReference type="ChEBI" id="CHEBI:15378"/>
        <dbReference type="ChEBI" id="CHEBI:29032"/>
        <dbReference type="ChEBI" id="CHEBI:30616"/>
        <dbReference type="ChEBI" id="CHEBI:456216"/>
        <dbReference type="EC" id="2.7.1.33"/>
    </reaction>
</comment>
<dbReference type="GO" id="GO:0046872">
    <property type="term" value="F:metal ion binding"/>
    <property type="evidence" value="ECO:0007669"/>
    <property type="project" value="UniProtKB-KW"/>
</dbReference>
<comment type="subunit">
    <text evidence="5 16">Homodimer.</text>
</comment>
<evidence type="ECO:0000256" key="3">
    <source>
        <dbReference type="ARBA" id="ARBA00004496"/>
    </source>
</evidence>
<evidence type="ECO:0000256" key="12">
    <source>
        <dbReference type="ARBA" id="ARBA00022958"/>
    </source>
</evidence>
<keyword evidence="8 16" id="KW-0808">Transferase</keyword>
<accession>A0A9X4MJP1</accession>
<keyword evidence="10 16" id="KW-0418">Kinase</keyword>
<evidence type="ECO:0000313" key="18">
    <source>
        <dbReference type="Proteomes" id="UP001154240"/>
    </source>
</evidence>
<evidence type="ECO:0000256" key="13">
    <source>
        <dbReference type="ARBA" id="ARBA00022993"/>
    </source>
</evidence>
<feature type="binding site" evidence="16">
    <location>
        <begin position="6"/>
        <end position="13"/>
    </location>
    <ligand>
        <name>ATP</name>
        <dbReference type="ChEBI" id="CHEBI:30616"/>
    </ligand>
</feature>
<dbReference type="InterPro" id="IPR043129">
    <property type="entry name" value="ATPase_NBD"/>
</dbReference>
<evidence type="ECO:0000256" key="15">
    <source>
        <dbReference type="ARBA" id="ARBA00040883"/>
    </source>
</evidence>
<dbReference type="NCBIfam" id="TIGR00671">
    <property type="entry name" value="baf"/>
    <property type="match status" value="1"/>
</dbReference>
<feature type="binding site" evidence="16">
    <location>
        <position position="186"/>
    </location>
    <ligand>
        <name>substrate</name>
    </ligand>
</feature>
<evidence type="ECO:0000256" key="16">
    <source>
        <dbReference type="HAMAP-Rule" id="MF_01274"/>
    </source>
</evidence>
<evidence type="ECO:0000256" key="4">
    <source>
        <dbReference type="ARBA" id="ARBA00005225"/>
    </source>
</evidence>
<dbReference type="GO" id="GO:0005737">
    <property type="term" value="C:cytoplasm"/>
    <property type="evidence" value="ECO:0007669"/>
    <property type="project" value="UniProtKB-SubCell"/>
</dbReference>
<feature type="binding site" evidence="16">
    <location>
        <position position="130"/>
    </location>
    <ligand>
        <name>K(+)</name>
        <dbReference type="ChEBI" id="CHEBI:29103"/>
    </ligand>
</feature>
<keyword evidence="7 16" id="KW-0963">Cytoplasm</keyword>
<dbReference type="Pfam" id="PF03309">
    <property type="entry name" value="Pan_kinase"/>
    <property type="match status" value="1"/>
</dbReference>
<evidence type="ECO:0000256" key="9">
    <source>
        <dbReference type="ARBA" id="ARBA00022741"/>
    </source>
</evidence>
<dbReference type="CDD" id="cd24015">
    <property type="entry name" value="ASKHA_NBD_PanK-III"/>
    <property type="match status" value="1"/>
</dbReference>
<comment type="similarity">
    <text evidence="14 16">Belongs to the type III pantothenate kinase family.</text>
</comment>
<keyword evidence="16" id="KW-0479">Metal-binding</keyword>
<dbReference type="PANTHER" id="PTHR34265">
    <property type="entry name" value="TYPE III PANTOTHENATE KINASE"/>
    <property type="match status" value="1"/>
</dbReference>
<comment type="caution">
    <text evidence="16">Lacks conserved residue(s) required for the propagation of feature annotation.</text>
</comment>
<dbReference type="InterPro" id="IPR004619">
    <property type="entry name" value="Type_III_PanK"/>
</dbReference>
<comment type="cofactor">
    <cofactor evidence="2">
        <name>K(+)</name>
        <dbReference type="ChEBI" id="CHEBI:29103"/>
    </cofactor>
</comment>
<comment type="cofactor">
    <cofactor evidence="16">
        <name>NH4(+)</name>
        <dbReference type="ChEBI" id="CHEBI:28938"/>
    </cofactor>
    <cofactor evidence="16">
        <name>K(+)</name>
        <dbReference type="ChEBI" id="CHEBI:29103"/>
    </cofactor>
    <text evidence="16">A monovalent cation. Ammonium or potassium.</text>
</comment>
<dbReference type="NCBIfam" id="NF009855">
    <property type="entry name" value="PRK13321.1"/>
    <property type="match status" value="1"/>
</dbReference>
<reference evidence="17" key="2">
    <citation type="submission" date="2022-10" db="EMBL/GenBank/DDBJ databases">
        <authorList>
            <person name="Aronson H.S."/>
        </authorList>
    </citation>
    <scope>NUCLEOTIDE SEQUENCE</scope>
    <source>
        <strain evidence="17">RS19-109</strain>
    </source>
</reference>
<feature type="active site" description="Proton acceptor" evidence="16">
    <location>
        <position position="110"/>
    </location>
</feature>
<keyword evidence="12 16" id="KW-0630">Potassium</keyword>
<comment type="function">
    <text evidence="16">Catalyzes the phosphorylation of pantothenate (Pan), the first step in CoA biosynthesis.</text>
</comment>
<name>A0A9X4MJP1_9BACT</name>
<organism evidence="17 18">
    <name type="scientific">Thiovibrio frasassiensis</name>
    <dbReference type="NCBI Taxonomy" id="2984131"/>
    <lineage>
        <taxon>Bacteria</taxon>
        <taxon>Pseudomonadati</taxon>
        <taxon>Thermodesulfobacteriota</taxon>
        <taxon>Desulfobulbia</taxon>
        <taxon>Desulfobulbales</taxon>
        <taxon>Thiovibrionaceae</taxon>
        <taxon>Thiovibrio</taxon>
    </lineage>
</organism>
<protein>
    <recommendedName>
        <fullName evidence="15 16">Type III pantothenate kinase</fullName>
        <ecNumber evidence="6 16">2.7.1.33</ecNumber>
    </recommendedName>
    <alternativeName>
        <fullName evidence="16">PanK-III</fullName>
    </alternativeName>
    <alternativeName>
        <fullName evidence="16">Pantothenic acid kinase</fullName>
    </alternativeName>
</protein>
<dbReference type="EMBL" id="JAPHEH010000001">
    <property type="protein sequence ID" value="MDG4476104.1"/>
    <property type="molecule type" value="Genomic_DNA"/>
</dbReference>
<dbReference type="SUPFAM" id="SSF53067">
    <property type="entry name" value="Actin-like ATPase domain"/>
    <property type="match status" value="2"/>
</dbReference>
<dbReference type="GO" id="GO:0004594">
    <property type="term" value="F:pantothenate kinase activity"/>
    <property type="evidence" value="ECO:0007669"/>
    <property type="project" value="UniProtKB-UniRule"/>
</dbReference>
<evidence type="ECO:0000256" key="8">
    <source>
        <dbReference type="ARBA" id="ARBA00022679"/>
    </source>
</evidence>
<gene>
    <name evidence="16" type="primary">coaX</name>
    <name evidence="17" type="ORF">OLX77_08045</name>
</gene>
<dbReference type="GO" id="GO:0005524">
    <property type="term" value="F:ATP binding"/>
    <property type="evidence" value="ECO:0007669"/>
    <property type="project" value="UniProtKB-UniRule"/>
</dbReference>
<keyword evidence="18" id="KW-1185">Reference proteome</keyword>
<dbReference type="Gene3D" id="3.30.420.40">
    <property type="match status" value="2"/>
</dbReference>
<dbReference type="Proteomes" id="UP001154240">
    <property type="component" value="Unassembled WGS sequence"/>
</dbReference>
<dbReference type="HAMAP" id="MF_01274">
    <property type="entry name" value="Pantothen_kinase_3"/>
    <property type="match status" value="1"/>
</dbReference>
<proteinExistence type="inferred from homology"/>
<keyword evidence="9 16" id="KW-0547">Nucleotide-binding</keyword>
<dbReference type="GO" id="GO:0015937">
    <property type="term" value="P:coenzyme A biosynthetic process"/>
    <property type="evidence" value="ECO:0007669"/>
    <property type="project" value="UniProtKB-UniRule"/>
</dbReference>
<feature type="binding site" evidence="16">
    <location>
        <begin position="108"/>
        <end position="111"/>
    </location>
    <ligand>
        <name>substrate</name>
    </ligand>
</feature>
<evidence type="ECO:0000256" key="5">
    <source>
        <dbReference type="ARBA" id="ARBA00011738"/>
    </source>
</evidence>
<keyword evidence="11 16" id="KW-0067">ATP-binding</keyword>
<dbReference type="AlphaFoldDB" id="A0A9X4MJP1"/>
<dbReference type="PANTHER" id="PTHR34265:SF1">
    <property type="entry name" value="TYPE III PANTOTHENATE KINASE"/>
    <property type="match status" value="1"/>
</dbReference>
<comment type="caution">
    <text evidence="17">The sequence shown here is derived from an EMBL/GenBank/DDBJ whole genome shotgun (WGS) entry which is preliminary data.</text>
</comment>